<organism evidence="3 4">
    <name type="scientific">Melittangium boletus DSM 14713</name>
    <dbReference type="NCBI Taxonomy" id="1294270"/>
    <lineage>
        <taxon>Bacteria</taxon>
        <taxon>Pseudomonadati</taxon>
        <taxon>Myxococcota</taxon>
        <taxon>Myxococcia</taxon>
        <taxon>Myxococcales</taxon>
        <taxon>Cystobacterineae</taxon>
        <taxon>Archangiaceae</taxon>
        <taxon>Melittangium</taxon>
    </lineage>
</organism>
<keyword evidence="2" id="KW-0732">Signal</keyword>
<reference evidence="3 4" key="1">
    <citation type="submission" date="2017-06" db="EMBL/GenBank/DDBJ databases">
        <authorList>
            <person name="Kim H.J."/>
            <person name="Triplett B.A."/>
        </authorList>
    </citation>
    <scope>NUCLEOTIDE SEQUENCE [LARGE SCALE GENOMIC DNA]</scope>
    <source>
        <strain evidence="3 4">DSM 14713</strain>
    </source>
</reference>
<feature type="chain" id="PRO_5013032767" evidence="2">
    <location>
        <begin position="22"/>
        <end position="429"/>
    </location>
</feature>
<evidence type="ECO:0000256" key="2">
    <source>
        <dbReference type="SAM" id="SignalP"/>
    </source>
</evidence>
<feature type="compositionally biased region" description="Low complexity" evidence="1">
    <location>
        <begin position="127"/>
        <end position="142"/>
    </location>
</feature>
<dbReference type="RefSeq" id="WP_095981442.1">
    <property type="nucleotide sequence ID" value="NZ_CP022163.1"/>
</dbReference>
<proteinExistence type="predicted"/>
<keyword evidence="4" id="KW-1185">Reference proteome</keyword>
<dbReference type="Proteomes" id="UP000217289">
    <property type="component" value="Chromosome"/>
</dbReference>
<gene>
    <name evidence="3" type="ORF">MEBOL_006886</name>
</gene>
<accession>A0A250INS4</accession>
<feature type="region of interest" description="Disordered" evidence="1">
    <location>
        <begin position="119"/>
        <end position="142"/>
    </location>
</feature>
<dbReference type="AlphaFoldDB" id="A0A250INS4"/>
<dbReference type="OrthoDB" id="5482830at2"/>
<feature type="region of interest" description="Disordered" evidence="1">
    <location>
        <begin position="372"/>
        <end position="397"/>
    </location>
</feature>
<sequence>MSRLRAVAAALSLGMPFVATAADLTRVASSFEDDDPFGLFIDVGIEHTQHRTHILRELSSPVDQTGRAPQELGSALSYSQFETRLNFDLAAGISQDVEFSFGLPFVLFRNEYWDAAEGANSDTLSRGSNPNGTPITNTNPDGTLANPSLFPVPYQAYRAGFGNARFGLAWAIFNQKRDDTKPTWVARFNYEAPTASKLDPSLDTRDDNPRTPVGDRVHKYTLSTALSRKIGLAEPYFKAAYTIPVRGPGAYSNCENPGVGLGAPENCYENGWDRAETGIQAPHVLGVVVGSEFQVIDNPRRNIRLDVRAMSNFVGAGRYYNEMSGALGKMLYTTEYLQVGGQVGLTARVNDIISIRGSAMFLYNTDHALTAEAPGQDTNEDGKADFEDIAGNPSNRNPSFDYRTDLASRRFFASESRDLRFDVTATFAF</sequence>
<evidence type="ECO:0000256" key="1">
    <source>
        <dbReference type="SAM" id="MobiDB-lite"/>
    </source>
</evidence>
<dbReference type="KEGG" id="mbd:MEBOL_006886"/>
<name>A0A250INS4_9BACT</name>
<feature type="signal peptide" evidence="2">
    <location>
        <begin position="1"/>
        <end position="21"/>
    </location>
</feature>
<evidence type="ECO:0000313" key="4">
    <source>
        <dbReference type="Proteomes" id="UP000217289"/>
    </source>
</evidence>
<dbReference type="EMBL" id="CP022163">
    <property type="protein sequence ID" value="ATB33394.1"/>
    <property type="molecule type" value="Genomic_DNA"/>
</dbReference>
<protein>
    <submittedName>
        <fullName evidence="3">Uncharacterized protein</fullName>
    </submittedName>
</protein>
<evidence type="ECO:0000313" key="3">
    <source>
        <dbReference type="EMBL" id="ATB33394.1"/>
    </source>
</evidence>